<dbReference type="Gene3D" id="2.60.120.260">
    <property type="entry name" value="Galactose-binding domain-like"/>
    <property type="match status" value="1"/>
</dbReference>
<name>A0A645E2W1_9ZZZZ</name>
<evidence type="ECO:0000313" key="1">
    <source>
        <dbReference type="EMBL" id="MPM95906.1"/>
    </source>
</evidence>
<accession>A0A645E2W1</accession>
<evidence type="ECO:0008006" key="2">
    <source>
        <dbReference type="Google" id="ProtNLM"/>
    </source>
</evidence>
<gene>
    <name evidence="1" type="ORF">SDC9_143062</name>
</gene>
<protein>
    <recommendedName>
        <fullName evidence="2">CBM-cenC domain-containing protein</fullName>
    </recommendedName>
</protein>
<proteinExistence type="predicted"/>
<dbReference type="EMBL" id="VSSQ01042340">
    <property type="protein sequence ID" value="MPM95906.1"/>
    <property type="molecule type" value="Genomic_DNA"/>
</dbReference>
<sequence length="189" mass="21071">MKTVKKILILLLGVASIAWAAELPLVNPGFQEKDGVLIGWKRCNRPADGGMLSTVPYEGKEGFRALWLESAEVANWFGCEQAGIPVASLPKPEAGKSYRFTLEYRQKNEAVIDGAFVTFCFFSKDGKIVGYRDSAKANGTFGWTDMSRSCTFPKIPDNAMYFGIRFFLGKTSGKVWYAEPRLYVDLVEQ</sequence>
<organism evidence="1">
    <name type="scientific">bioreactor metagenome</name>
    <dbReference type="NCBI Taxonomy" id="1076179"/>
    <lineage>
        <taxon>unclassified sequences</taxon>
        <taxon>metagenomes</taxon>
        <taxon>ecological metagenomes</taxon>
    </lineage>
</organism>
<reference evidence="1" key="1">
    <citation type="submission" date="2019-08" db="EMBL/GenBank/DDBJ databases">
        <authorList>
            <person name="Kucharzyk K."/>
            <person name="Murdoch R.W."/>
            <person name="Higgins S."/>
            <person name="Loffler F."/>
        </authorList>
    </citation>
    <scope>NUCLEOTIDE SEQUENCE</scope>
</reference>
<comment type="caution">
    <text evidence="1">The sequence shown here is derived from an EMBL/GenBank/DDBJ whole genome shotgun (WGS) entry which is preliminary data.</text>
</comment>
<dbReference type="AlphaFoldDB" id="A0A645E2W1"/>